<evidence type="ECO:0000313" key="1">
    <source>
        <dbReference type="EMBL" id="MBU5437409.1"/>
    </source>
</evidence>
<dbReference type="RefSeq" id="WP_216517474.1">
    <property type="nucleotide sequence ID" value="NZ_JAHLPM010000003.1"/>
</dbReference>
<protein>
    <recommendedName>
        <fullName evidence="3">Lipoprotein</fullName>
    </recommendedName>
</protein>
<proteinExistence type="predicted"/>
<comment type="caution">
    <text evidence="1">The sequence shown here is derived from an EMBL/GenBank/DDBJ whole genome shotgun (WGS) entry which is preliminary data.</text>
</comment>
<evidence type="ECO:0000313" key="2">
    <source>
        <dbReference type="Proteomes" id="UP000749471"/>
    </source>
</evidence>
<dbReference type="PROSITE" id="PS51257">
    <property type="entry name" value="PROKAR_LIPOPROTEIN"/>
    <property type="match status" value="1"/>
</dbReference>
<reference evidence="1 2" key="1">
    <citation type="submission" date="2021-06" db="EMBL/GenBank/DDBJ databases">
        <authorList>
            <person name="Sun Q."/>
            <person name="Li D."/>
        </authorList>
    </citation>
    <scope>NUCLEOTIDE SEQUENCE [LARGE SCALE GENOMIC DNA]</scope>
    <source>
        <strain evidence="1 2">MSJ-40</strain>
    </source>
</reference>
<keyword evidence="2" id="KW-1185">Reference proteome</keyword>
<dbReference type="Proteomes" id="UP000749471">
    <property type="component" value="Unassembled WGS sequence"/>
</dbReference>
<organism evidence="1 2">
    <name type="scientific">Tissierella simiarum</name>
    <dbReference type="NCBI Taxonomy" id="2841534"/>
    <lineage>
        <taxon>Bacteria</taxon>
        <taxon>Bacillati</taxon>
        <taxon>Bacillota</taxon>
        <taxon>Tissierellia</taxon>
        <taxon>Tissierellales</taxon>
        <taxon>Tissierellaceae</taxon>
        <taxon>Tissierella</taxon>
    </lineage>
</organism>
<accession>A0ABS6E586</accession>
<evidence type="ECO:0008006" key="3">
    <source>
        <dbReference type="Google" id="ProtNLM"/>
    </source>
</evidence>
<gene>
    <name evidence="1" type="ORF">KQI42_05275</name>
</gene>
<sequence>MKRISILFIIILIMGLTASCGLNKVETKDRITAPENNVPPLEGKWVIEKYIEGTYKKVDKEVVENFIGKEVLFHKKAVVLGEDYCIEPSFKIKNVKSLDYLLYKYKVDSEYLGINEKEVQIVTVLNDNQFFYEFIKEKDDKVIVYTDDAFFFLKKIVNKVSEEEINRYINVEKNMLRMSNVVEDDTLRSGILLGIKSTDYDEENQIEEWNYKTLWIRSYNKTIESVYEMENLFVPRKKGFWLVSVDRENNNGRINDKIKAISKVKVNEKASFNDDDMNILFNNDNAEMKSFYSTLLPSTLNSILFIGNDYVSLETTDLKEKSKKTLEVYPIDNIEKGNPIKISDLIGESGNIVFEEGAQSVITTDLKNIDSYNIFNEEENFGLTRRNGHWIMKGRINYRETGEERYKDFNIKAIPPREVVNYDELNISWNAIKLKVPEATDAFLSPNDDIILIVTNSQIYIYPMYEGVIGEEPLQKIKLKPKEKIVMAEWAIGRYAKLWEEEFLKNEVNDVNY</sequence>
<dbReference type="EMBL" id="JAHLPM010000003">
    <property type="protein sequence ID" value="MBU5437409.1"/>
    <property type="molecule type" value="Genomic_DNA"/>
</dbReference>
<name>A0ABS6E586_9FIRM</name>